<evidence type="ECO:0000256" key="3">
    <source>
        <dbReference type="ARBA" id="ARBA00013208"/>
    </source>
</evidence>
<dbReference type="Pfam" id="PF10502">
    <property type="entry name" value="Peptidase_S26"/>
    <property type="match status" value="1"/>
</dbReference>
<comment type="caution">
    <text evidence="9">Lacks conserved residue(s) required for the propagation of feature annotation.</text>
</comment>
<feature type="domain" description="Peptidase S26" evidence="12">
    <location>
        <begin position="222"/>
        <end position="440"/>
    </location>
</feature>
<dbReference type="PRINTS" id="PR00727">
    <property type="entry name" value="LEADERPTASE"/>
</dbReference>
<dbReference type="NCBIfam" id="TIGR02227">
    <property type="entry name" value="sigpep_I_bact"/>
    <property type="match status" value="1"/>
</dbReference>
<feature type="region of interest" description="Disordered" evidence="11">
    <location>
        <begin position="1"/>
        <end position="48"/>
    </location>
</feature>
<evidence type="ECO:0000256" key="5">
    <source>
        <dbReference type="ARBA" id="ARBA00022670"/>
    </source>
</evidence>
<keyword evidence="8" id="KW-0812">Transmembrane</keyword>
<evidence type="ECO:0000256" key="9">
    <source>
        <dbReference type="RuleBase" id="RU362042"/>
    </source>
</evidence>
<evidence type="ECO:0000313" key="13">
    <source>
        <dbReference type="EMBL" id="KYF56837.1"/>
    </source>
</evidence>
<dbReference type="PANTHER" id="PTHR43390:SF1">
    <property type="entry name" value="CHLOROPLAST PROCESSING PEPTIDASE"/>
    <property type="match status" value="1"/>
</dbReference>
<keyword evidence="10" id="KW-0175">Coiled coil</keyword>
<comment type="caution">
    <text evidence="13">The sequence shown here is derived from an EMBL/GenBank/DDBJ whole genome shotgun (WGS) entry which is preliminary data.</text>
</comment>
<evidence type="ECO:0000256" key="10">
    <source>
        <dbReference type="SAM" id="Coils"/>
    </source>
</evidence>
<dbReference type="GO" id="GO:0016020">
    <property type="term" value="C:membrane"/>
    <property type="evidence" value="ECO:0007669"/>
    <property type="project" value="UniProtKB-SubCell"/>
</dbReference>
<dbReference type="Proteomes" id="UP000075420">
    <property type="component" value="Unassembled WGS sequence"/>
</dbReference>
<dbReference type="InterPro" id="IPR036286">
    <property type="entry name" value="LexA/Signal_pep-like_sf"/>
</dbReference>
<protein>
    <recommendedName>
        <fullName evidence="4 8">Signal peptidase I</fullName>
        <ecNumber evidence="3 8">3.4.21.89</ecNumber>
    </recommendedName>
</protein>
<evidence type="ECO:0000259" key="12">
    <source>
        <dbReference type="Pfam" id="PF10502"/>
    </source>
</evidence>
<feature type="transmembrane region" description="Helical" evidence="8">
    <location>
        <begin position="224"/>
        <end position="242"/>
    </location>
</feature>
<keyword evidence="6 8" id="KW-0378">Hydrolase</keyword>
<evidence type="ECO:0000256" key="8">
    <source>
        <dbReference type="RuleBase" id="RU003993"/>
    </source>
</evidence>
<evidence type="ECO:0000256" key="6">
    <source>
        <dbReference type="ARBA" id="ARBA00022801"/>
    </source>
</evidence>
<feature type="transmembrane region" description="Helical" evidence="8">
    <location>
        <begin position="100"/>
        <end position="118"/>
    </location>
</feature>
<dbReference type="GO" id="GO:0004252">
    <property type="term" value="F:serine-type endopeptidase activity"/>
    <property type="evidence" value="ECO:0007669"/>
    <property type="project" value="InterPro"/>
</dbReference>
<feature type="active site" evidence="7">
    <location>
        <position position="252"/>
    </location>
</feature>
<dbReference type="Gene3D" id="2.10.109.10">
    <property type="entry name" value="Umud Fragment, subunit A"/>
    <property type="match status" value="1"/>
</dbReference>
<organism evidence="13 14">
    <name type="scientific">Sorangium cellulosum</name>
    <name type="common">Polyangium cellulosum</name>
    <dbReference type="NCBI Taxonomy" id="56"/>
    <lineage>
        <taxon>Bacteria</taxon>
        <taxon>Pseudomonadati</taxon>
        <taxon>Myxococcota</taxon>
        <taxon>Polyangia</taxon>
        <taxon>Polyangiales</taxon>
        <taxon>Polyangiaceae</taxon>
        <taxon>Sorangium</taxon>
    </lineage>
</organism>
<evidence type="ECO:0000313" key="14">
    <source>
        <dbReference type="Proteomes" id="UP000075420"/>
    </source>
</evidence>
<dbReference type="GO" id="GO:0006465">
    <property type="term" value="P:signal peptide processing"/>
    <property type="evidence" value="ECO:0007669"/>
    <property type="project" value="InterPro"/>
</dbReference>
<dbReference type="AlphaFoldDB" id="A0A150PM80"/>
<evidence type="ECO:0000256" key="2">
    <source>
        <dbReference type="ARBA" id="ARBA00009370"/>
    </source>
</evidence>
<accession>A0A150PM80</accession>
<evidence type="ECO:0000256" key="7">
    <source>
        <dbReference type="PIRSR" id="PIRSR600223-1"/>
    </source>
</evidence>
<dbReference type="GO" id="GO:0009003">
    <property type="term" value="F:signal peptidase activity"/>
    <property type="evidence" value="ECO:0007669"/>
    <property type="project" value="UniProtKB-EC"/>
</dbReference>
<name>A0A150PM80_SORCE</name>
<feature type="transmembrane region" description="Helical" evidence="8">
    <location>
        <begin position="58"/>
        <end position="80"/>
    </location>
</feature>
<keyword evidence="8" id="KW-1133">Transmembrane helix</keyword>
<evidence type="ECO:0000256" key="1">
    <source>
        <dbReference type="ARBA" id="ARBA00000677"/>
    </source>
</evidence>
<dbReference type="PANTHER" id="PTHR43390">
    <property type="entry name" value="SIGNAL PEPTIDASE I"/>
    <property type="match status" value="1"/>
</dbReference>
<comment type="catalytic activity">
    <reaction evidence="1 8">
        <text>Cleavage of hydrophobic, N-terminal signal or leader sequences from secreted and periplasmic proteins.</text>
        <dbReference type="EC" id="3.4.21.89"/>
    </reaction>
</comment>
<keyword evidence="5 8" id="KW-0645">Protease</keyword>
<reference evidence="13 14" key="1">
    <citation type="submission" date="2014-02" db="EMBL/GenBank/DDBJ databases">
        <title>The small core and large imbalanced accessory genome model reveals a collaborative survival strategy of Sorangium cellulosum strains in nature.</title>
        <authorList>
            <person name="Han K."/>
            <person name="Peng R."/>
            <person name="Blom J."/>
            <person name="Li Y.-Z."/>
        </authorList>
    </citation>
    <scope>NUCLEOTIDE SEQUENCE [LARGE SCALE GENOMIC DNA]</scope>
    <source>
        <strain evidence="13 14">So0157-25</strain>
    </source>
</reference>
<feature type="compositionally biased region" description="Low complexity" evidence="11">
    <location>
        <begin position="33"/>
        <end position="44"/>
    </location>
</feature>
<dbReference type="InterPro" id="IPR019756">
    <property type="entry name" value="Pept_S26A_signal_pept_1_Ser-AS"/>
</dbReference>
<feature type="region of interest" description="Disordered" evidence="11">
    <location>
        <begin position="479"/>
        <end position="501"/>
    </location>
</feature>
<dbReference type="PROSITE" id="PS00760">
    <property type="entry name" value="SPASE_I_2"/>
    <property type="match status" value="1"/>
</dbReference>
<feature type="active site" evidence="7">
    <location>
        <position position="307"/>
    </location>
</feature>
<comment type="subcellular location">
    <subcellularLocation>
        <location evidence="9">Membrane</location>
        <topology evidence="9">Single-pass type II membrane protein</topology>
    </subcellularLocation>
</comment>
<keyword evidence="8" id="KW-0472">Membrane</keyword>
<feature type="coiled-coil region" evidence="10">
    <location>
        <begin position="148"/>
        <end position="175"/>
    </location>
</feature>
<sequence length="501" mass="55101">MPSVAANRPAGSELSPSMRASATPEPRVSAAKPAGGADPRSAGGAPPPGGRDGRLLRFLFHLVWICLIPFALAVLNVWLLTPSSPGESSQPLRVFVGEQQIPAGIVLFTIFAMILWRFRHDLPFASAIGVGGRRDIPPKARARFEDAAALLEEAHRILRSRKREVERELTSGEREQVAQAIAALERAMSAATFDADEFDAAHSRADRAVGEHLGRWRKGEMREYAESIGIAVAVALLLRAFVVEAFKIPSGSMIPTLMVGDHIFVSKFTYGPLIPWTDQRLFSRLPPKRGDVMVFKFPENKEQDFIKRVIAAPGDTLEVINGRPIINGWLVPHCHVGPYRYESRQAELFLEYLGDRSYFTLYDANPDKTMCVDNEDCTPALSCRGGLCGVPRGPFKVAEDEAWVMGDNRDNSHDSREWRGKLGAGVPFENIKGRAMFVWMSLGPGGGFAHDRLFVNVMGRPKLPGAHEAALQEGLEKCLRERPPVSETTPPPAPARASTKR</sequence>
<evidence type="ECO:0000256" key="11">
    <source>
        <dbReference type="SAM" id="MobiDB-lite"/>
    </source>
</evidence>
<gene>
    <name evidence="13" type="ORF">BE08_30280</name>
</gene>
<comment type="similarity">
    <text evidence="2 9">Belongs to the peptidase S26 family.</text>
</comment>
<dbReference type="EC" id="3.4.21.89" evidence="3 8"/>
<evidence type="ECO:0000256" key="4">
    <source>
        <dbReference type="ARBA" id="ARBA00019232"/>
    </source>
</evidence>
<dbReference type="CDD" id="cd06530">
    <property type="entry name" value="S26_SPase_I"/>
    <property type="match status" value="1"/>
</dbReference>
<dbReference type="InterPro" id="IPR019757">
    <property type="entry name" value="Pept_S26A_signal_pept_1_Lys-AS"/>
</dbReference>
<dbReference type="InterPro" id="IPR019533">
    <property type="entry name" value="Peptidase_S26"/>
</dbReference>
<dbReference type="InterPro" id="IPR000223">
    <property type="entry name" value="Pept_S26A_signal_pept_1"/>
</dbReference>
<dbReference type="SUPFAM" id="SSF51306">
    <property type="entry name" value="LexA/Signal peptidase"/>
    <property type="match status" value="1"/>
</dbReference>
<dbReference type="PROSITE" id="PS00501">
    <property type="entry name" value="SPASE_I_1"/>
    <property type="match status" value="1"/>
</dbReference>
<proteinExistence type="inferred from homology"/>
<dbReference type="EMBL" id="JELY01001123">
    <property type="protein sequence ID" value="KYF56837.1"/>
    <property type="molecule type" value="Genomic_DNA"/>
</dbReference>